<dbReference type="EMBL" id="FTLW01000002">
    <property type="protein sequence ID" value="SIQ19707.1"/>
    <property type="molecule type" value="Genomic_DNA"/>
</dbReference>
<evidence type="ECO:0000256" key="1">
    <source>
        <dbReference type="ARBA" id="ARBA00000693"/>
    </source>
</evidence>
<name>A0A1N6QSY8_9GAMM</name>
<evidence type="ECO:0000256" key="7">
    <source>
        <dbReference type="ARBA" id="ARBA00023239"/>
    </source>
</evidence>
<comment type="similarity">
    <text evidence="4 8">Belongs to the DHNA family.</text>
</comment>
<evidence type="ECO:0000256" key="6">
    <source>
        <dbReference type="ARBA" id="ARBA00023235"/>
    </source>
</evidence>
<keyword evidence="6" id="KW-0413">Isomerase</keyword>
<dbReference type="RefSeq" id="WP_076585545.1">
    <property type="nucleotide sequence ID" value="NZ_FTLW01000002.1"/>
</dbReference>
<dbReference type="GO" id="GO:0046656">
    <property type="term" value="P:folic acid biosynthetic process"/>
    <property type="evidence" value="ECO:0007669"/>
    <property type="project" value="UniProtKB-UniRule"/>
</dbReference>
<evidence type="ECO:0000313" key="10">
    <source>
        <dbReference type="EMBL" id="SIQ19707.1"/>
    </source>
</evidence>
<protein>
    <recommendedName>
        <fullName evidence="8">7,8-dihydroneopterin aldolase</fullName>
        <ecNumber evidence="8">4.1.2.25</ecNumber>
    </recommendedName>
</protein>
<dbReference type="Pfam" id="PF02152">
    <property type="entry name" value="FolB"/>
    <property type="match status" value="1"/>
</dbReference>
<dbReference type="OrthoDB" id="9810587at2"/>
<evidence type="ECO:0000256" key="4">
    <source>
        <dbReference type="ARBA" id="ARBA00005708"/>
    </source>
</evidence>
<dbReference type="InterPro" id="IPR006156">
    <property type="entry name" value="Dihydroneopterin_aldolase"/>
</dbReference>
<dbReference type="AlphaFoldDB" id="A0A1N6QSY8"/>
<dbReference type="FunFam" id="3.30.1130.10:FF:000002">
    <property type="entry name" value="7,8-dihydroneopterin aldolase"/>
    <property type="match status" value="1"/>
</dbReference>
<evidence type="ECO:0000256" key="8">
    <source>
        <dbReference type="RuleBase" id="RU362079"/>
    </source>
</evidence>
<dbReference type="UniPathway" id="UPA00077">
    <property type="reaction ID" value="UER00154"/>
</dbReference>
<dbReference type="SUPFAM" id="SSF55620">
    <property type="entry name" value="Tetrahydrobiopterin biosynthesis enzymes-like"/>
    <property type="match status" value="1"/>
</dbReference>
<evidence type="ECO:0000259" key="9">
    <source>
        <dbReference type="SMART" id="SM00905"/>
    </source>
</evidence>
<dbReference type="PANTHER" id="PTHR42844:SF1">
    <property type="entry name" value="DIHYDRONEOPTERIN ALDOLASE 1-RELATED"/>
    <property type="match status" value="1"/>
</dbReference>
<dbReference type="Proteomes" id="UP000241788">
    <property type="component" value="Unassembled WGS sequence"/>
</dbReference>
<dbReference type="GO" id="GO:0004150">
    <property type="term" value="F:dihydroneopterin aldolase activity"/>
    <property type="evidence" value="ECO:0007669"/>
    <property type="project" value="UniProtKB-UniRule"/>
</dbReference>
<dbReference type="InterPro" id="IPR043133">
    <property type="entry name" value="GTP-CH-I_C/QueF"/>
</dbReference>
<proteinExistence type="inferred from homology"/>
<dbReference type="GO" id="GO:0016853">
    <property type="term" value="F:isomerase activity"/>
    <property type="evidence" value="ECO:0007669"/>
    <property type="project" value="UniProtKB-KW"/>
</dbReference>
<dbReference type="Gene3D" id="3.30.1130.10">
    <property type="match status" value="1"/>
</dbReference>
<comment type="catalytic activity">
    <reaction evidence="2 8">
        <text>7,8-dihydroneopterin = 6-hydroxymethyl-7,8-dihydropterin + glycolaldehyde</text>
        <dbReference type="Rhea" id="RHEA:10540"/>
        <dbReference type="ChEBI" id="CHEBI:17001"/>
        <dbReference type="ChEBI" id="CHEBI:17071"/>
        <dbReference type="ChEBI" id="CHEBI:44841"/>
        <dbReference type="EC" id="4.1.2.25"/>
    </reaction>
</comment>
<keyword evidence="5 8" id="KW-0289">Folate biosynthesis</keyword>
<dbReference type="InterPro" id="IPR006157">
    <property type="entry name" value="FolB_dom"/>
</dbReference>
<comment type="function">
    <text evidence="8">Catalyzes the conversion of 7,8-dihydroneopterin to 6-hydroxymethyl-7,8-dihydropterin.</text>
</comment>
<dbReference type="GO" id="GO:0005737">
    <property type="term" value="C:cytoplasm"/>
    <property type="evidence" value="ECO:0007669"/>
    <property type="project" value="TreeGrafter"/>
</dbReference>
<dbReference type="CDD" id="cd00534">
    <property type="entry name" value="DHNA_DHNTPE"/>
    <property type="match status" value="1"/>
</dbReference>
<comment type="catalytic activity">
    <reaction evidence="1">
        <text>7,8-dihydroneopterin = 7,8-dihydromonapterin</text>
        <dbReference type="Rhea" id="RHEA:45328"/>
        <dbReference type="ChEBI" id="CHEBI:17001"/>
        <dbReference type="ChEBI" id="CHEBI:71175"/>
        <dbReference type="EC" id="5.1.99.8"/>
    </reaction>
</comment>
<evidence type="ECO:0000313" key="11">
    <source>
        <dbReference type="Proteomes" id="UP000241788"/>
    </source>
</evidence>
<gene>
    <name evidence="10" type="ORF">SAMN05421546_0794</name>
</gene>
<dbReference type="GO" id="GO:0046654">
    <property type="term" value="P:tetrahydrofolate biosynthetic process"/>
    <property type="evidence" value="ECO:0007669"/>
    <property type="project" value="UniProtKB-UniRule"/>
</dbReference>
<keyword evidence="11" id="KW-1185">Reference proteome</keyword>
<keyword evidence="7 8" id="KW-0456">Lyase</keyword>
<evidence type="ECO:0000256" key="5">
    <source>
        <dbReference type="ARBA" id="ARBA00022909"/>
    </source>
</evidence>
<dbReference type="NCBIfam" id="TIGR00526">
    <property type="entry name" value="folB_dom"/>
    <property type="match status" value="1"/>
</dbReference>
<accession>A0A1N6QSY8</accession>
<dbReference type="PANTHER" id="PTHR42844">
    <property type="entry name" value="DIHYDRONEOPTERIN ALDOLASE 1-RELATED"/>
    <property type="match status" value="1"/>
</dbReference>
<dbReference type="NCBIfam" id="TIGR00525">
    <property type="entry name" value="folB"/>
    <property type="match status" value="1"/>
</dbReference>
<dbReference type="STRING" id="1604334.SAMN05421546_0794"/>
<reference evidence="11" key="1">
    <citation type="submission" date="2017-01" db="EMBL/GenBank/DDBJ databases">
        <authorList>
            <person name="Varghese N."/>
            <person name="Submissions S."/>
        </authorList>
    </citation>
    <scope>NUCLEOTIDE SEQUENCE [LARGE SCALE GENOMIC DNA]</scope>
    <source>
        <strain evidence="11">UM1</strain>
    </source>
</reference>
<dbReference type="SMART" id="SM00905">
    <property type="entry name" value="FolB"/>
    <property type="match status" value="1"/>
</dbReference>
<organism evidence="10 11">
    <name type="scientific">Solilutibacter tolerans</name>
    <dbReference type="NCBI Taxonomy" id="1604334"/>
    <lineage>
        <taxon>Bacteria</taxon>
        <taxon>Pseudomonadati</taxon>
        <taxon>Pseudomonadota</taxon>
        <taxon>Gammaproteobacteria</taxon>
        <taxon>Lysobacterales</taxon>
        <taxon>Lysobacteraceae</taxon>
        <taxon>Solilutibacter</taxon>
    </lineage>
</organism>
<feature type="domain" description="Dihydroneopterin aldolase/epimerase" evidence="9">
    <location>
        <begin position="4"/>
        <end position="114"/>
    </location>
</feature>
<dbReference type="EC" id="4.1.2.25" evidence="8"/>
<evidence type="ECO:0000256" key="3">
    <source>
        <dbReference type="ARBA" id="ARBA00005013"/>
    </source>
</evidence>
<sequence length="119" mass="13337">MDIVFIEALEIDTVIGIYDWERQINQKVVLDIEMAFDNRRPAASDDIVDTLNYKDVSKRLIAFVGESKFGLVESLAERCADIIREEFGVPWLRLKLSKPGAVTGSRAVGVIIERGTRPG</sequence>
<evidence type="ECO:0000256" key="2">
    <source>
        <dbReference type="ARBA" id="ARBA00001353"/>
    </source>
</evidence>
<comment type="pathway">
    <text evidence="3 8">Cofactor biosynthesis; tetrahydrofolate biosynthesis; 2-amino-4-hydroxy-6-hydroxymethyl-7,8-dihydropteridine diphosphate from 7,8-dihydroneopterin triphosphate: step 3/4.</text>
</comment>